<accession>A0A8B6DGI2</accession>
<evidence type="ECO:0000256" key="1">
    <source>
        <dbReference type="SAM" id="MobiDB-lite"/>
    </source>
</evidence>
<feature type="region of interest" description="Disordered" evidence="1">
    <location>
        <begin position="237"/>
        <end position="259"/>
    </location>
</feature>
<protein>
    <submittedName>
        <fullName evidence="2">Uncharacterized protein</fullName>
    </submittedName>
</protein>
<dbReference type="OrthoDB" id="10573667at2759"/>
<sequence>MHPGMNLRSSFITRESYIDGMISAHFAVMLIVYFRDNFPDLECRLDLTGSDCCEIFFSHHGQWVGNRHNFNFGDMHRNVSHMIRLEQIQCDPDGPKFARNHIKQENVWHKQYDMANIQKVDLTNYPPPGDEVKAWKEGIEMAQQLARDLGMLPNFFHGGNDGPDDPDNDWFYRPFKDPSDLMEKMMIEEDLCKDVCEEPVDEKDDDSANHKNGKGNDADSDALRSMFDDLLEECELEDGNRETESSSNSPPKKKVSATVDVPNYGKQYKSTLVTLFNEHGPKLSYDRLVRVRQRQEAPNDENNPETGIMLYEDYAYLDEERDNKFSVGRIQRMIKTGPTRCKIEYKKPISFSATDLNEIDIIIQCYDQAGMKFAIKEDMCISIPAKRILCEINIKYNKQLNNYDVDDHELQSITNFALGRIRKKTTNRQSNNRQAIRSTKNISDEGRVEIEVVSSTSTDGTRRSQRRRKAIFYETL</sequence>
<organism evidence="2 3">
    <name type="scientific">Mytilus galloprovincialis</name>
    <name type="common">Mediterranean mussel</name>
    <dbReference type="NCBI Taxonomy" id="29158"/>
    <lineage>
        <taxon>Eukaryota</taxon>
        <taxon>Metazoa</taxon>
        <taxon>Spiralia</taxon>
        <taxon>Lophotrochozoa</taxon>
        <taxon>Mollusca</taxon>
        <taxon>Bivalvia</taxon>
        <taxon>Autobranchia</taxon>
        <taxon>Pteriomorphia</taxon>
        <taxon>Mytilida</taxon>
        <taxon>Mytiloidea</taxon>
        <taxon>Mytilidae</taxon>
        <taxon>Mytilinae</taxon>
        <taxon>Mytilus</taxon>
    </lineage>
</organism>
<dbReference type="Proteomes" id="UP000596742">
    <property type="component" value="Unassembled WGS sequence"/>
</dbReference>
<dbReference type="AlphaFoldDB" id="A0A8B6DGI2"/>
<feature type="region of interest" description="Disordered" evidence="1">
    <location>
        <begin position="199"/>
        <end position="221"/>
    </location>
</feature>
<reference evidence="2" key="1">
    <citation type="submission" date="2018-11" db="EMBL/GenBank/DDBJ databases">
        <authorList>
            <person name="Alioto T."/>
            <person name="Alioto T."/>
        </authorList>
    </citation>
    <scope>NUCLEOTIDE SEQUENCE</scope>
</reference>
<name>A0A8B6DGI2_MYTGA</name>
<keyword evidence="3" id="KW-1185">Reference proteome</keyword>
<comment type="caution">
    <text evidence="2">The sequence shown here is derived from an EMBL/GenBank/DDBJ whole genome shotgun (WGS) entry which is preliminary data.</text>
</comment>
<dbReference type="EMBL" id="UYJE01003370">
    <property type="protein sequence ID" value="VDI18619.1"/>
    <property type="molecule type" value="Genomic_DNA"/>
</dbReference>
<evidence type="ECO:0000313" key="2">
    <source>
        <dbReference type="EMBL" id="VDI18619.1"/>
    </source>
</evidence>
<feature type="compositionally biased region" description="Basic and acidic residues" evidence="1">
    <location>
        <begin position="206"/>
        <end position="217"/>
    </location>
</feature>
<gene>
    <name evidence="2" type="ORF">MGAL_10B090868</name>
</gene>
<proteinExistence type="predicted"/>
<evidence type="ECO:0000313" key="3">
    <source>
        <dbReference type="Proteomes" id="UP000596742"/>
    </source>
</evidence>